<evidence type="ECO:0000256" key="5">
    <source>
        <dbReference type="RuleBase" id="RU003870"/>
    </source>
</evidence>
<dbReference type="Gene3D" id="3.90.930.12">
    <property type="entry name" value="Ribosomal protein L6, alpha-beta domain"/>
    <property type="match status" value="2"/>
</dbReference>
<dbReference type="GO" id="GO:0002181">
    <property type="term" value="P:cytoplasmic translation"/>
    <property type="evidence" value="ECO:0007669"/>
    <property type="project" value="TreeGrafter"/>
</dbReference>
<dbReference type="InterPro" id="IPR000702">
    <property type="entry name" value="Ribosomal_uL6-like"/>
</dbReference>
<comment type="caution">
    <text evidence="7">The sequence shown here is derived from an EMBL/GenBank/DDBJ whole genome shotgun (WGS) entry which is preliminary data.</text>
</comment>
<evidence type="ECO:0000313" key="7">
    <source>
        <dbReference type="EMBL" id="OUO56336.1"/>
    </source>
</evidence>
<keyword evidence="8" id="KW-1185">Reference proteome</keyword>
<dbReference type="SUPFAM" id="SSF56053">
    <property type="entry name" value="Ribosomal protein L6"/>
    <property type="match status" value="2"/>
</dbReference>
<gene>
    <name evidence="3" type="primary">rplF</name>
    <name evidence="7" type="ORF">B5F75_06900</name>
</gene>
<dbReference type="RefSeq" id="WP_087289311.1">
    <property type="nucleotide sequence ID" value="NZ_NFJD01000004.1"/>
</dbReference>
<reference evidence="8" key="1">
    <citation type="submission" date="2017-04" db="EMBL/GenBank/DDBJ databases">
        <title>Function of individual gut microbiota members based on whole genome sequencing of pure cultures obtained from chicken caecum.</title>
        <authorList>
            <person name="Medvecky M."/>
            <person name="Cejkova D."/>
            <person name="Polansky O."/>
            <person name="Karasova D."/>
            <person name="Kubasova T."/>
            <person name="Cizek A."/>
            <person name="Rychlik I."/>
        </authorList>
    </citation>
    <scope>NUCLEOTIDE SEQUENCE [LARGE SCALE GENOMIC DNA]</scope>
    <source>
        <strain evidence="8">An273</strain>
    </source>
</reference>
<organism evidence="7 8">
    <name type="scientific">Candidatus Avelusimicrobium gallicola</name>
    <dbReference type="NCBI Taxonomy" id="2562704"/>
    <lineage>
        <taxon>Bacteria</taxon>
        <taxon>Pseudomonadati</taxon>
        <taxon>Elusimicrobiota</taxon>
        <taxon>Elusimicrobia</taxon>
        <taxon>Elusimicrobiales</taxon>
        <taxon>Elusimicrobiaceae</taxon>
        <taxon>Candidatus Avelusimicrobium</taxon>
    </lineage>
</organism>
<evidence type="ECO:0000313" key="8">
    <source>
        <dbReference type="Proteomes" id="UP000196368"/>
    </source>
</evidence>
<accession>A0A1Y4DB94</accession>
<dbReference type="HAMAP" id="MF_01365_B">
    <property type="entry name" value="Ribosomal_uL6_B"/>
    <property type="match status" value="1"/>
</dbReference>
<comment type="function">
    <text evidence="3 5">This protein binds to the 23S rRNA, and is important in its secondary structure. It is located near the subunit interface in the base of the L7/L12 stalk, and near the tRNA binding site of the peptidyltransferase center.</text>
</comment>
<dbReference type="Pfam" id="PF00347">
    <property type="entry name" value="Ribosomal_L6"/>
    <property type="match status" value="2"/>
</dbReference>
<name>A0A1Y4DB94_9BACT</name>
<dbReference type="Proteomes" id="UP000196368">
    <property type="component" value="Unassembled WGS sequence"/>
</dbReference>
<keyword evidence="3 5" id="KW-0699">rRNA-binding</keyword>
<dbReference type="GO" id="GO:0019843">
    <property type="term" value="F:rRNA binding"/>
    <property type="evidence" value="ECO:0007669"/>
    <property type="project" value="UniProtKB-UniRule"/>
</dbReference>
<comment type="subunit">
    <text evidence="3">Part of the 50S ribosomal subunit.</text>
</comment>
<comment type="similarity">
    <text evidence="3 4">Belongs to the universal ribosomal protein uL6 family.</text>
</comment>
<evidence type="ECO:0000256" key="4">
    <source>
        <dbReference type="RuleBase" id="RU003869"/>
    </source>
</evidence>
<dbReference type="PANTHER" id="PTHR11655:SF14">
    <property type="entry name" value="LARGE RIBOSOMAL SUBUNIT PROTEIN UL6M"/>
    <property type="match status" value="1"/>
</dbReference>
<dbReference type="OrthoDB" id="9805007at2"/>
<dbReference type="InterPro" id="IPR036789">
    <property type="entry name" value="Ribosomal_uL6-like_a/b-dom_sf"/>
</dbReference>
<protein>
    <recommendedName>
        <fullName evidence="3">Large ribosomal subunit protein uL6</fullName>
    </recommendedName>
</protein>
<feature type="domain" description="Large ribosomal subunit protein uL6 alpha-beta" evidence="6">
    <location>
        <begin position="11"/>
        <end position="83"/>
    </location>
</feature>
<keyword evidence="1 3" id="KW-0689">Ribosomal protein</keyword>
<dbReference type="PIRSF" id="PIRSF002162">
    <property type="entry name" value="Ribosomal_L6"/>
    <property type="match status" value="1"/>
</dbReference>
<dbReference type="AlphaFoldDB" id="A0A1Y4DB94"/>
<dbReference type="GO" id="GO:0022625">
    <property type="term" value="C:cytosolic large ribosomal subunit"/>
    <property type="evidence" value="ECO:0007669"/>
    <property type="project" value="UniProtKB-UniRule"/>
</dbReference>
<dbReference type="PRINTS" id="PR00059">
    <property type="entry name" value="RIBOSOMALL6"/>
</dbReference>
<dbReference type="InterPro" id="IPR020040">
    <property type="entry name" value="Ribosomal_uL6_a/b-dom"/>
</dbReference>
<dbReference type="InterPro" id="IPR019906">
    <property type="entry name" value="Ribosomal_uL6_bac-type"/>
</dbReference>
<feature type="domain" description="Large ribosomal subunit protein uL6 alpha-beta" evidence="6">
    <location>
        <begin position="92"/>
        <end position="166"/>
    </location>
</feature>
<dbReference type="PANTHER" id="PTHR11655">
    <property type="entry name" value="60S/50S RIBOSOMAL PROTEIN L6/L9"/>
    <property type="match status" value="1"/>
</dbReference>
<keyword evidence="2 3" id="KW-0687">Ribonucleoprotein</keyword>
<keyword evidence="3 5" id="KW-0694">RNA-binding</keyword>
<evidence type="ECO:0000259" key="6">
    <source>
        <dbReference type="Pfam" id="PF00347"/>
    </source>
</evidence>
<evidence type="ECO:0000256" key="3">
    <source>
        <dbReference type="HAMAP-Rule" id="MF_01365"/>
    </source>
</evidence>
<evidence type="ECO:0000256" key="1">
    <source>
        <dbReference type="ARBA" id="ARBA00022980"/>
    </source>
</evidence>
<dbReference type="GO" id="GO:0003735">
    <property type="term" value="F:structural constituent of ribosome"/>
    <property type="evidence" value="ECO:0007669"/>
    <property type="project" value="UniProtKB-UniRule"/>
</dbReference>
<dbReference type="EMBL" id="NFJD01000004">
    <property type="protein sequence ID" value="OUO56336.1"/>
    <property type="molecule type" value="Genomic_DNA"/>
</dbReference>
<dbReference type="NCBIfam" id="TIGR03654">
    <property type="entry name" value="L6_bact"/>
    <property type="match status" value="1"/>
</dbReference>
<sequence>MSRIGKKIINIPAKTKVEIKDNVITATGALGTLSYTIPEGITPKMEGAALTFSIPENRVKELNALHGTTRANVFNIIEGVTNGFSKTLEINGLGYRANVAGQKLNLELGFSHPVNLDIPAGLTVVVDPKSGAVTIKGSDKFKVGDFAAKIRRIRPPEPYKGSGIKYQGEHIVRKAGKTAAGGK</sequence>
<evidence type="ECO:0000256" key="2">
    <source>
        <dbReference type="ARBA" id="ARBA00023274"/>
    </source>
</evidence>
<proteinExistence type="inferred from homology"/>